<dbReference type="RefSeq" id="WP_130599615.1">
    <property type="nucleotide sequence ID" value="NZ_CP036200.1"/>
</dbReference>
<dbReference type="KEGG" id="smai:EXU30_09870"/>
<keyword evidence="2" id="KW-1185">Reference proteome</keyword>
<proteinExistence type="predicted"/>
<evidence type="ECO:0000313" key="1">
    <source>
        <dbReference type="EMBL" id="QBF82964.1"/>
    </source>
</evidence>
<dbReference type="OrthoDB" id="6265413at2"/>
<name>A0A411PHN9_9GAMM</name>
<gene>
    <name evidence="1" type="ORF">EXU30_09870</name>
</gene>
<reference evidence="1 2" key="1">
    <citation type="submission" date="2019-02" db="EMBL/GenBank/DDBJ databases">
        <title>Shewanella sp. D4-2 isolated from Dokdo Island.</title>
        <authorList>
            <person name="Baek K."/>
        </authorList>
    </citation>
    <scope>NUCLEOTIDE SEQUENCE [LARGE SCALE GENOMIC DNA]</scope>
    <source>
        <strain evidence="1 2">D4-2</strain>
    </source>
</reference>
<accession>A0A411PHN9</accession>
<dbReference type="Proteomes" id="UP000291106">
    <property type="component" value="Chromosome"/>
</dbReference>
<dbReference type="EMBL" id="CP036200">
    <property type="protein sequence ID" value="QBF82964.1"/>
    <property type="molecule type" value="Genomic_DNA"/>
</dbReference>
<protein>
    <submittedName>
        <fullName evidence="1">Uncharacterized protein</fullName>
    </submittedName>
</protein>
<organism evidence="1 2">
    <name type="scientific">Shewanella maritima</name>
    <dbReference type="NCBI Taxonomy" id="2520507"/>
    <lineage>
        <taxon>Bacteria</taxon>
        <taxon>Pseudomonadati</taxon>
        <taxon>Pseudomonadota</taxon>
        <taxon>Gammaproteobacteria</taxon>
        <taxon>Alteromonadales</taxon>
        <taxon>Shewanellaceae</taxon>
        <taxon>Shewanella</taxon>
    </lineage>
</organism>
<evidence type="ECO:0000313" key="2">
    <source>
        <dbReference type="Proteomes" id="UP000291106"/>
    </source>
</evidence>
<sequence>MRGWIGLAIIAGILYYLATETNKLDEPIVYVQDVYQSIERKINKATGTKIQKLDSRIPKLEADLVNRLNGQELAEMKKVLTDGNTLDDFKAEYCQSSKARHDVFSLDNLRYICDKL</sequence>
<dbReference type="AlphaFoldDB" id="A0A411PHN9"/>